<evidence type="ECO:0000313" key="5">
    <source>
        <dbReference type="Proteomes" id="UP000220133"/>
    </source>
</evidence>
<evidence type="ECO:0000259" key="3">
    <source>
        <dbReference type="PROSITE" id="PS01124"/>
    </source>
</evidence>
<dbReference type="KEGG" id="cbae:COR50_19365"/>
<accession>A0A291QYQ3</accession>
<proteinExistence type="predicted"/>
<sequence length="342" mass="40376">MVMQFKILDIKDPRTIIAKNTIPNDYKKYIYDFAIRPIIVITNYVDILYQSYSMEGITVSNNIFFVKKPCTIQPTVPEAFSAINIMLKGNVPVNIDGKKRAIMYEGRYNAYQINSEKQQKAYFEKEDDSKPYLVYEAMHFDYSLEVLKKMGSEESLIKEWYESAHGDNSEIIMQTSGYYEKEMKSIVEEIKKTKIVTYLDEDWLRHKAENILLIAMRDNEQMTESKFSYQVDPKFREITKYIRSSLFQAHSLASLSEYFDVGISKLRKDFIKYENIPFKQFLIRVRMEKAQELLLQNNHSIQEIAEQVGYPANFARIYKYYWGYPPSKTAKCFAKEDVKVLY</sequence>
<dbReference type="InterPro" id="IPR053142">
    <property type="entry name" value="PchR_regulatory_protein"/>
</dbReference>
<dbReference type="OrthoDB" id="651776at2"/>
<dbReference type="Proteomes" id="UP000220133">
    <property type="component" value="Chromosome"/>
</dbReference>
<gene>
    <name evidence="4" type="ORF">COR50_19365</name>
</gene>
<organism evidence="4 5">
    <name type="scientific">Chitinophaga caeni</name>
    <dbReference type="NCBI Taxonomy" id="2029983"/>
    <lineage>
        <taxon>Bacteria</taxon>
        <taxon>Pseudomonadati</taxon>
        <taxon>Bacteroidota</taxon>
        <taxon>Chitinophagia</taxon>
        <taxon>Chitinophagales</taxon>
        <taxon>Chitinophagaceae</taxon>
        <taxon>Chitinophaga</taxon>
    </lineage>
</organism>
<dbReference type="EMBL" id="CP023777">
    <property type="protein sequence ID" value="ATL49159.1"/>
    <property type="molecule type" value="Genomic_DNA"/>
</dbReference>
<dbReference type="InterPro" id="IPR018060">
    <property type="entry name" value="HTH_AraC"/>
</dbReference>
<dbReference type="AlphaFoldDB" id="A0A291QYQ3"/>
<dbReference type="GO" id="GO:0043565">
    <property type="term" value="F:sequence-specific DNA binding"/>
    <property type="evidence" value="ECO:0007669"/>
    <property type="project" value="InterPro"/>
</dbReference>
<dbReference type="Pfam" id="PF12833">
    <property type="entry name" value="HTH_18"/>
    <property type="match status" value="1"/>
</dbReference>
<dbReference type="PANTHER" id="PTHR47893:SF1">
    <property type="entry name" value="REGULATORY PROTEIN PCHR"/>
    <property type="match status" value="1"/>
</dbReference>
<keyword evidence="2" id="KW-0804">Transcription</keyword>
<evidence type="ECO:0000256" key="1">
    <source>
        <dbReference type="ARBA" id="ARBA00023015"/>
    </source>
</evidence>
<dbReference type="PROSITE" id="PS01124">
    <property type="entry name" value="HTH_ARAC_FAMILY_2"/>
    <property type="match status" value="1"/>
</dbReference>
<dbReference type="RefSeq" id="WP_098195527.1">
    <property type="nucleotide sequence ID" value="NZ_CP023777.1"/>
</dbReference>
<dbReference type="InterPro" id="IPR009057">
    <property type="entry name" value="Homeodomain-like_sf"/>
</dbReference>
<name>A0A291QYQ3_9BACT</name>
<protein>
    <recommendedName>
        <fullName evidence="3">HTH araC/xylS-type domain-containing protein</fullName>
    </recommendedName>
</protein>
<evidence type="ECO:0000313" key="4">
    <source>
        <dbReference type="EMBL" id="ATL49159.1"/>
    </source>
</evidence>
<feature type="domain" description="HTH araC/xylS-type" evidence="3">
    <location>
        <begin position="236"/>
        <end position="332"/>
    </location>
</feature>
<dbReference type="SUPFAM" id="SSF46689">
    <property type="entry name" value="Homeodomain-like"/>
    <property type="match status" value="1"/>
</dbReference>
<dbReference type="PANTHER" id="PTHR47893">
    <property type="entry name" value="REGULATORY PROTEIN PCHR"/>
    <property type="match status" value="1"/>
</dbReference>
<evidence type="ECO:0000256" key="2">
    <source>
        <dbReference type="ARBA" id="ARBA00023163"/>
    </source>
</evidence>
<reference evidence="4 5" key="1">
    <citation type="submission" date="2017-10" db="EMBL/GenBank/DDBJ databases">
        <title>Paenichitinophaga pekingensis gen. nov., sp. nov., isolated from activated sludge.</title>
        <authorList>
            <person name="Jin D."/>
            <person name="Kong X."/>
            <person name="Deng Y."/>
            <person name="Bai Z."/>
        </authorList>
    </citation>
    <scope>NUCLEOTIDE SEQUENCE [LARGE SCALE GENOMIC DNA]</scope>
    <source>
        <strain evidence="4 5">13</strain>
    </source>
</reference>
<keyword evidence="1" id="KW-0805">Transcription regulation</keyword>
<dbReference type="SMART" id="SM00342">
    <property type="entry name" value="HTH_ARAC"/>
    <property type="match status" value="1"/>
</dbReference>
<keyword evidence="5" id="KW-1185">Reference proteome</keyword>
<dbReference type="Gene3D" id="1.10.10.60">
    <property type="entry name" value="Homeodomain-like"/>
    <property type="match status" value="1"/>
</dbReference>
<dbReference type="GO" id="GO:0003700">
    <property type="term" value="F:DNA-binding transcription factor activity"/>
    <property type="evidence" value="ECO:0007669"/>
    <property type="project" value="InterPro"/>
</dbReference>